<reference evidence="2 3" key="1">
    <citation type="journal article" date="2015" name="Proc. Natl. Acad. Sci. U.S.A.">
        <title>The resurrection genome of Boea hygrometrica: A blueprint for survival of dehydration.</title>
        <authorList>
            <person name="Xiao L."/>
            <person name="Yang G."/>
            <person name="Zhang L."/>
            <person name="Yang X."/>
            <person name="Zhao S."/>
            <person name="Ji Z."/>
            <person name="Zhou Q."/>
            <person name="Hu M."/>
            <person name="Wang Y."/>
            <person name="Chen M."/>
            <person name="Xu Y."/>
            <person name="Jin H."/>
            <person name="Xiao X."/>
            <person name="Hu G."/>
            <person name="Bao F."/>
            <person name="Hu Y."/>
            <person name="Wan P."/>
            <person name="Li L."/>
            <person name="Deng X."/>
            <person name="Kuang T."/>
            <person name="Xiang C."/>
            <person name="Zhu J.K."/>
            <person name="Oliver M.J."/>
            <person name="He Y."/>
        </authorList>
    </citation>
    <scope>NUCLEOTIDE SEQUENCE [LARGE SCALE GENOMIC DNA]</scope>
    <source>
        <strain evidence="3">cv. XS01</strain>
    </source>
</reference>
<dbReference type="AlphaFoldDB" id="A0A2Z7AZC3"/>
<proteinExistence type="predicted"/>
<evidence type="ECO:0000313" key="2">
    <source>
        <dbReference type="EMBL" id="KZV26833.1"/>
    </source>
</evidence>
<evidence type="ECO:0000313" key="3">
    <source>
        <dbReference type="Proteomes" id="UP000250235"/>
    </source>
</evidence>
<gene>
    <name evidence="2" type="ORF">F511_44820</name>
</gene>
<evidence type="ECO:0000256" key="1">
    <source>
        <dbReference type="SAM" id="MobiDB-lite"/>
    </source>
</evidence>
<organism evidence="2 3">
    <name type="scientific">Dorcoceras hygrometricum</name>
    <dbReference type="NCBI Taxonomy" id="472368"/>
    <lineage>
        <taxon>Eukaryota</taxon>
        <taxon>Viridiplantae</taxon>
        <taxon>Streptophyta</taxon>
        <taxon>Embryophyta</taxon>
        <taxon>Tracheophyta</taxon>
        <taxon>Spermatophyta</taxon>
        <taxon>Magnoliopsida</taxon>
        <taxon>eudicotyledons</taxon>
        <taxon>Gunneridae</taxon>
        <taxon>Pentapetalae</taxon>
        <taxon>asterids</taxon>
        <taxon>lamiids</taxon>
        <taxon>Lamiales</taxon>
        <taxon>Gesneriaceae</taxon>
        <taxon>Didymocarpoideae</taxon>
        <taxon>Trichosporeae</taxon>
        <taxon>Loxocarpinae</taxon>
        <taxon>Dorcoceras</taxon>
    </lineage>
</organism>
<protein>
    <submittedName>
        <fullName evidence="2">Uncharacterized protein</fullName>
    </submittedName>
</protein>
<feature type="region of interest" description="Disordered" evidence="1">
    <location>
        <begin position="153"/>
        <end position="177"/>
    </location>
</feature>
<sequence>MNQLVLELRSALEKSIEEEDAQVTVDESVSSSDYKCYLKIAIAKRCRLHKLIRQRFALALKIQQEDFALIFQQSQATVDSVATQRFPVAVFVHPVASNSSIQSRAYMYQLLLFIQSTWYPGAKNCRSSKAQQLKNKSAAKQLTTYEELSSRMSTAELNSNGENDKKPAKEKDATRRQNAVVPTYSNDIVLLSPTPNSIDWLKLSADCHHRKILRLILSAKAKRCRTNLFERHRFAIANFK</sequence>
<name>A0A2Z7AZC3_9LAMI</name>
<keyword evidence="3" id="KW-1185">Reference proteome</keyword>
<feature type="compositionally biased region" description="Basic and acidic residues" evidence="1">
    <location>
        <begin position="162"/>
        <end position="175"/>
    </location>
</feature>
<dbReference type="EMBL" id="KV011087">
    <property type="protein sequence ID" value="KZV26833.1"/>
    <property type="molecule type" value="Genomic_DNA"/>
</dbReference>
<accession>A0A2Z7AZC3</accession>
<dbReference type="Proteomes" id="UP000250235">
    <property type="component" value="Unassembled WGS sequence"/>
</dbReference>